<comment type="caution">
    <text evidence="1">The sequence shown here is derived from an EMBL/GenBank/DDBJ whole genome shotgun (WGS) entry which is preliminary data.</text>
</comment>
<dbReference type="InterPro" id="IPR021516">
    <property type="entry name" value="DUF3179"/>
</dbReference>
<sequence>MTGEAIVGPAARRNETLVKVPITTVEWSQWKTEYPETEVLSRDTGFSRNYGQIKVTNIETGEEIIPIRLFWFAWAAFHPNTESYVK</sequence>
<evidence type="ECO:0008006" key="3">
    <source>
        <dbReference type="Google" id="ProtNLM"/>
    </source>
</evidence>
<protein>
    <recommendedName>
        <fullName evidence="3">DUF3179 domain-containing protein</fullName>
    </recommendedName>
</protein>
<dbReference type="Proteomes" id="UP000231246">
    <property type="component" value="Unassembled WGS sequence"/>
</dbReference>
<accession>A0A2H0BVI7</accession>
<evidence type="ECO:0000313" key="1">
    <source>
        <dbReference type="EMBL" id="PIP61697.1"/>
    </source>
</evidence>
<name>A0A2H0BVI7_9BACT</name>
<dbReference type="EMBL" id="PCTA01000018">
    <property type="protein sequence ID" value="PIP61697.1"/>
    <property type="molecule type" value="Genomic_DNA"/>
</dbReference>
<dbReference type="AlphaFoldDB" id="A0A2H0BVI7"/>
<dbReference type="Pfam" id="PF11376">
    <property type="entry name" value="DUF3179"/>
    <property type="match status" value="1"/>
</dbReference>
<gene>
    <name evidence="1" type="ORF">COW99_02730</name>
</gene>
<evidence type="ECO:0000313" key="2">
    <source>
        <dbReference type="Proteomes" id="UP000231246"/>
    </source>
</evidence>
<proteinExistence type="predicted"/>
<organism evidence="1 2">
    <name type="scientific">Candidatus Roizmanbacteria bacterium CG22_combo_CG10-13_8_21_14_all_38_20</name>
    <dbReference type="NCBI Taxonomy" id="1974862"/>
    <lineage>
        <taxon>Bacteria</taxon>
        <taxon>Candidatus Roizmaniibacteriota</taxon>
    </lineage>
</organism>
<reference evidence="1 2" key="1">
    <citation type="submission" date="2017-09" db="EMBL/GenBank/DDBJ databases">
        <title>Depth-based differentiation of microbial function through sediment-hosted aquifers and enrichment of novel symbionts in the deep terrestrial subsurface.</title>
        <authorList>
            <person name="Probst A.J."/>
            <person name="Ladd B."/>
            <person name="Jarett J.K."/>
            <person name="Geller-Mcgrath D.E."/>
            <person name="Sieber C.M."/>
            <person name="Emerson J.B."/>
            <person name="Anantharaman K."/>
            <person name="Thomas B.C."/>
            <person name="Malmstrom R."/>
            <person name="Stieglmeier M."/>
            <person name="Klingl A."/>
            <person name="Woyke T."/>
            <person name="Ryan C.M."/>
            <person name="Banfield J.F."/>
        </authorList>
    </citation>
    <scope>NUCLEOTIDE SEQUENCE [LARGE SCALE GENOMIC DNA]</scope>
    <source>
        <strain evidence="1">CG22_combo_CG10-13_8_21_14_all_38_20</strain>
    </source>
</reference>